<accession>V4KXB5</accession>
<evidence type="ECO:0008006" key="3">
    <source>
        <dbReference type="Google" id="ProtNLM"/>
    </source>
</evidence>
<dbReference type="OMA" id="DLHEQIW"/>
<gene>
    <name evidence="1" type="ORF">EUTSA_v10007660mg</name>
</gene>
<keyword evidence="2" id="KW-1185">Reference proteome</keyword>
<dbReference type="Gramene" id="ESQ34707">
    <property type="protein sequence ID" value="ESQ34707"/>
    <property type="gene ID" value="EUTSA_v10007660mg"/>
</dbReference>
<dbReference type="GO" id="GO:0005634">
    <property type="term" value="C:nucleus"/>
    <property type="evidence" value="ECO:0007669"/>
    <property type="project" value="TreeGrafter"/>
</dbReference>
<sequence>MSLCSYGLLSNDQYFLLNFVMSNYLGPDVFSDEPRCSAFQRLARGLPPYTLKQMGSSSLTVAQLQNLYYYVLRNAKSTLVLHPDMIYKYLKGSLPLKPIGKFHQFTSFFPTNLHPQKSYSPSHEVVKGIVVIDDPAVEFISKEDFQRFRCLSSLNDLKIDRVVSLSHRPVQLDESRGTEQDCSRNGEVTPNGLVTKQDFNSYGEIRETFKGKKEDEPACVSLGKKQECSRNKEATSNGIVSDQKCNSPRETCKRKKDEEEAVAVHAACEISKTPERFREVYRRKRLKNSSTKATNKIGALMERNKTDKPTKCDEEPAVVITGTASKGASGPSIGAVDIGVNEVAYFFQVALPGVSQDNGEFSCEIESDGKVILEGSTTTGVKTVNRFSRVFEMKVKKLCPPGPFKLCFSLPGPVDPRLVSPIFRSDGIFEAVIIRKKNS</sequence>
<dbReference type="STRING" id="72664.V4KXB5"/>
<dbReference type="eggNOG" id="ENOG502QRHQ">
    <property type="taxonomic scope" value="Eukaryota"/>
</dbReference>
<dbReference type="PANTHER" id="PTHR34661:SF1">
    <property type="entry name" value="INCREASED DNA METHYLATION 3"/>
    <property type="match status" value="1"/>
</dbReference>
<evidence type="ECO:0000313" key="1">
    <source>
        <dbReference type="EMBL" id="ESQ34707.1"/>
    </source>
</evidence>
<name>V4KXB5_EUTSA</name>
<evidence type="ECO:0000313" key="2">
    <source>
        <dbReference type="Proteomes" id="UP000030689"/>
    </source>
</evidence>
<dbReference type="InterPro" id="IPR039321">
    <property type="entry name" value="IDM2/3-like"/>
</dbReference>
<organism evidence="1 2">
    <name type="scientific">Eutrema salsugineum</name>
    <name type="common">Saltwater cress</name>
    <name type="synonym">Sisymbrium salsugineum</name>
    <dbReference type="NCBI Taxonomy" id="72664"/>
    <lineage>
        <taxon>Eukaryota</taxon>
        <taxon>Viridiplantae</taxon>
        <taxon>Streptophyta</taxon>
        <taxon>Embryophyta</taxon>
        <taxon>Tracheophyta</taxon>
        <taxon>Spermatophyta</taxon>
        <taxon>Magnoliopsida</taxon>
        <taxon>eudicotyledons</taxon>
        <taxon>Gunneridae</taxon>
        <taxon>Pentapetalae</taxon>
        <taxon>rosids</taxon>
        <taxon>malvids</taxon>
        <taxon>Brassicales</taxon>
        <taxon>Brassicaceae</taxon>
        <taxon>Eutremeae</taxon>
        <taxon>Eutrema</taxon>
    </lineage>
</organism>
<reference evidence="1 2" key="1">
    <citation type="journal article" date="2013" name="Front. Plant Sci.">
        <title>The Reference Genome of the Halophytic Plant Eutrema salsugineum.</title>
        <authorList>
            <person name="Yang R."/>
            <person name="Jarvis D.E."/>
            <person name="Chen H."/>
            <person name="Beilstein M.A."/>
            <person name="Grimwood J."/>
            <person name="Jenkins J."/>
            <person name="Shu S."/>
            <person name="Prochnik S."/>
            <person name="Xin M."/>
            <person name="Ma C."/>
            <person name="Schmutz J."/>
            <person name="Wing R.A."/>
            <person name="Mitchell-Olds T."/>
            <person name="Schumaker K.S."/>
            <person name="Wang X."/>
        </authorList>
    </citation>
    <scope>NUCLEOTIDE SEQUENCE [LARGE SCALE GENOMIC DNA]</scope>
</reference>
<dbReference type="CDD" id="cd06464">
    <property type="entry name" value="ACD_sHsps-like"/>
    <property type="match status" value="1"/>
</dbReference>
<dbReference type="KEGG" id="eus:EUTSA_v10007660mg"/>
<dbReference type="FunFam" id="2.60.40.790:FF:000049">
    <property type="entry name" value="Increased DNA methylation 3"/>
    <property type="match status" value="1"/>
</dbReference>
<proteinExistence type="predicted"/>
<dbReference type="EMBL" id="KI517683">
    <property type="protein sequence ID" value="ESQ34707.1"/>
    <property type="molecule type" value="Genomic_DNA"/>
</dbReference>
<dbReference type="Proteomes" id="UP000030689">
    <property type="component" value="Unassembled WGS sequence"/>
</dbReference>
<dbReference type="PANTHER" id="PTHR34661">
    <property type="entry name" value="INCREASED DNA METHYLATION 3"/>
    <property type="match status" value="1"/>
</dbReference>
<protein>
    <recommendedName>
        <fullName evidence="3">SHSP domain-containing protein</fullName>
    </recommendedName>
</protein>
<dbReference type="OrthoDB" id="1211981at2759"/>
<dbReference type="AlphaFoldDB" id="V4KXB5"/>